<evidence type="ECO:0000256" key="3">
    <source>
        <dbReference type="ARBA" id="ARBA00023163"/>
    </source>
</evidence>
<comment type="caution">
    <text evidence="6">The sequence shown here is derived from an EMBL/GenBank/DDBJ whole genome shotgun (WGS) entry which is preliminary data.</text>
</comment>
<sequence>MINKNEIVFISIIFIVIAFVIMLTVLLRPEIYRGLGVIAPIQLSKRKAKSQALSDIHKRDLFKKLEQHIVAKSPYLNPKLTLRDLAEALKTNANYLSQSINGISEKSFFDYINKYRVEHAKLLLSQPKLITNYTIESIAYESGFNSKSSFYVAFNKFCGMRPSEYLKTIHSSS</sequence>
<keyword evidence="3" id="KW-0804">Transcription</keyword>
<evidence type="ECO:0000256" key="1">
    <source>
        <dbReference type="ARBA" id="ARBA00023015"/>
    </source>
</evidence>
<feature type="transmembrane region" description="Helical" evidence="4">
    <location>
        <begin position="7"/>
        <end position="27"/>
    </location>
</feature>
<evidence type="ECO:0000259" key="5">
    <source>
        <dbReference type="PROSITE" id="PS01124"/>
    </source>
</evidence>
<dbReference type="InterPro" id="IPR018060">
    <property type="entry name" value="HTH_AraC"/>
</dbReference>
<dbReference type="Pfam" id="PF12833">
    <property type="entry name" value="HTH_18"/>
    <property type="match status" value="1"/>
</dbReference>
<dbReference type="PANTHER" id="PTHR43280">
    <property type="entry name" value="ARAC-FAMILY TRANSCRIPTIONAL REGULATOR"/>
    <property type="match status" value="1"/>
</dbReference>
<dbReference type="Proteomes" id="UP001500433">
    <property type="component" value="Unassembled WGS sequence"/>
</dbReference>
<reference evidence="7" key="1">
    <citation type="journal article" date="2019" name="Int. J. Syst. Evol. Microbiol.">
        <title>The Global Catalogue of Microorganisms (GCM) 10K type strain sequencing project: providing services to taxonomists for standard genome sequencing and annotation.</title>
        <authorList>
            <consortium name="The Broad Institute Genomics Platform"/>
            <consortium name="The Broad Institute Genome Sequencing Center for Infectious Disease"/>
            <person name="Wu L."/>
            <person name="Ma J."/>
        </authorList>
    </citation>
    <scope>NUCLEOTIDE SEQUENCE [LARGE SCALE GENOMIC DNA]</scope>
    <source>
        <strain evidence="7">JCM 18274</strain>
    </source>
</reference>
<keyword evidence="4" id="KW-0472">Membrane</keyword>
<keyword evidence="7" id="KW-1185">Reference proteome</keyword>
<keyword evidence="4" id="KW-1133">Transmembrane helix</keyword>
<name>A0ABP9EW90_9FLAO</name>
<proteinExistence type="predicted"/>
<dbReference type="SUPFAM" id="SSF46689">
    <property type="entry name" value="Homeodomain-like"/>
    <property type="match status" value="1"/>
</dbReference>
<organism evidence="6 7">
    <name type="scientific">Flaviramulus aquimarinus</name>
    <dbReference type="NCBI Taxonomy" id="1170456"/>
    <lineage>
        <taxon>Bacteria</taxon>
        <taxon>Pseudomonadati</taxon>
        <taxon>Bacteroidota</taxon>
        <taxon>Flavobacteriia</taxon>
        <taxon>Flavobacteriales</taxon>
        <taxon>Flavobacteriaceae</taxon>
        <taxon>Flaviramulus</taxon>
    </lineage>
</organism>
<dbReference type="EMBL" id="BAABJH010000001">
    <property type="protein sequence ID" value="GAA4888112.1"/>
    <property type="molecule type" value="Genomic_DNA"/>
</dbReference>
<dbReference type="PROSITE" id="PS01124">
    <property type="entry name" value="HTH_ARAC_FAMILY_2"/>
    <property type="match status" value="1"/>
</dbReference>
<keyword evidence="2" id="KW-0238">DNA-binding</keyword>
<dbReference type="Gene3D" id="1.10.10.60">
    <property type="entry name" value="Homeodomain-like"/>
    <property type="match status" value="2"/>
</dbReference>
<dbReference type="InterPro" id="IPR009057">
    <property type="entry name" value="Homeodomain-like_sf"/>
</dbReference>
<protein>
    <recommendedName>
        <fullName evidence="5">HTH araC/xylS-type domain-containing protein</fullName>
    </recommendedName>
</protein>
<keyword evidence="4" id="KW-0812">Transmembrane</keyword>
<evidence type="ECO:0000313" key="7">
    <source>
        <dbReference type="Proteomes" id="UP001500433"/>
    </source>
</evidence>
<gene>
    <name evidence="6" type="ORF">GCM10023311_09980</name>
</gene>
<evidence type="ECO:0000313" key="6">
    <source>
        <dbReference type="EMBL" id="GAA4888112.1"/>
    </source>
</evidence>
<keyword evidence="1" id="KW-0805">Transcription regulation</keyword>
<evidence type="ECO:0000256" key="4">
    <source>
        <dbReference type="SAM" id="Phobius"/>
    </source>
</evidence>
<evidence type="ECO:0000256" key="2">
    <source>
        <dbReference type="ARBA" id="ARBA00023125"/>
    </source>
</evidence>
<dbReference type="PANTHER" id="PTHR43280:SF29">
    <property type="entry name" value="ARAC-FAMILY TRANSCRIPTIONAL REGULATOR"/>
    <property type="match status" value="1"/>
</dbReference>
<feature type="domain" description="HTH araC/xylS-type" evidence="5">
    <location>
        <begin position="59"/>
        <end position="168"/>
    </location>
</feature>
<accession>A0ABP9EW90</accession>
<dbReference type="SMART" id="SM00342">
    <property type="entry name" value="HTH_ARAC"/>
    <property type="match status" value="1"/>
</dbReference>